<evidence type="ECO:0000313" key="1">
    <source>
        <dbReference type="EMBL" id="VFS64579.1"/>
    </source>
</evidence>
<proteinExistence type="predicted"/>
<gene>
    <name evidence="1" type="ORF">NCTC12998_02646</name>
</gene>
<protein>
    <submittedName>
        <fullName evidence="1">Uncharacterized protein</fullName>
    </submittedName>
</protein>
<dbReference type="Proteomes" id="UP000345637">
    <property type="component" value="Unassembled WGS sequence"/>
</dbReference>
<dbReference type="AlphaFoldDB" id="A0A485B786"/>
<sequence length="46" mass="5404">MHVRGLIGLNSRVFTKNGCFPVCYRIMETFGYMKSYVRQCKVKRVS</sequence>
<evidence type="ECO:0000313" key="2">
    <source>
        <dbReference type="Proteomes" id="UP000345637"/>
    </source>
</evidence>
<name>A0A485B786_RAOPL</name>
<reference evidence="1 2" key="1">
    <citation type="submission" date="2019-03" db="EMBL/GenBank/DDBJ databases">
        <authorList>
            <consortium name="Pathogen Informatics"/>
        </authorList>
    </citation>
    <scope>NUCLEOTIDE SEQUENCE [LARGE SCALE GENOMIC DNA]</scope>
    <source>
        <strain evidence="1 2">NCTC12998</strain>
    </source>
</reference>
<dbReference type="EMBL" id="CAADJE010000022">
    <property type="protein sequence ID" value="VFS64579.1"/>
    <property type="molecule type" value="Genomic_DNA"/>
</dbReference>
<accession>A0A485B786</accession>
<organism evidence="1 2">
    <name type="scientific">Raoultella planticola</name>
    <name type="common">Klebsiella planticola</name>
    <dbReference type="NCBI Taxonomy" id="575"/>
    <lineage>
        <taxon>Bacteria</taxon>
        <taxon>Pseudomonadati</taxon>
        <taxon>Pseudomonadota</taxon>
        <taxon>Gammaproteobacteria</taxon>
        <taxon>Enterobacterales</taxon>
        <taxon>Enterobacteriaceae</taxon>
        <taxon>Klebsiella/Raoultella group</taxon>
        <taxon>Raoultella</taxon>
    </lineage>
</organism>